<organism evidence="2 5">
    <name type="scientific">Adineta ricciae</name>
    <name type="common">Rotifer</name>
    <dbReference type="NCBI Taxonomy" id="249248"/>
    <lineage>
        <taxon>Eukaryota</taxon>
        <taxon>Metazoa</taxon>
        <taxon>Spiralia</taxon>
        <taxon>Gnathifera</taxon>
        <taxon>Rotifera</taxon>
        <taxon>Eurotatoria</taxon>
        <taxon>Bdelloidea</taxon>
        <taxon>Adinetida</taxon>
        <taxon>Adinetidae</taxon>
        <taxon>Adineta</taxon>
    </lineage>
</organism>
<dbReference type="EMBL" id="CAJNOR010008668">
    <property type="protein sequence ID" value="CAF1635995.1"/>
    <property type="molecule type" value="Genomic_DNA"/>
</dbReference>
<feature type="transmembrane region" description="Helical" evidence="1">
    <location>
        <begin position="389"/>
        <end position="407"/>
    </location>
</feature>
<feature type="transmembrane region" description="Helical" evidence="1">
    <location>
        <begin position="329"/>
        <end position="349"/>
    </location>
</feature>
<protein>
    <submittedName>
        <fullName evidence="2">Uncharacterized protein</fullName>
    </submittedName>
</protein>
<gene>
    <name evidence="2" type="ORF">EDS130_LOCUS44734</name>
    <name evidence="3" type="ORF">XAT740_LOCUS52480</name>
</gene>
<evidence type="ECO:0000313" key="5">
    <source>
        <dbReference type="Proteomes" id="UP000663852"/>
    </source>
</evidence>
<evidence type="ECO:0000256" key="1">
    <source>
        <dbReference type="SAM" id="Phobius"/>
    </source>
</evidence>
<sequence length="444" mass="50774">MARSSTDELIDGINSKANYIKTLPRTMDSCMREAIMNWKLLVTEASLPLVLNSAPNSRDSVTELPSSDYMIDLRAGIKILPRRFESQQKSIDVETRHFRTKHEKEIMQGQVKCVKINEEGKQFKYEPSRSEMPHDSTIFIGELHKFSFPDKVPPEKSAEDPLTYPTNACAYPNCGNTEGIENCITHLQLCERHEKELEHNIQYKWMPPKALKNYKKIETQRVENCEEYHYRIYYQLLPQLNKWIEQIDSIILTDCSGVGSEVSAIDAWLVLQLRPMRQLLMLMKSFIFIYRMYLNSDAIVIEAITALFVHVLESATVKEAIVQETVRMIRLFCGIVSCIFIYFGIGILYTLDIIISDDAYLATILGGFGLTLIAIGVFLLAAAAGPRSIVGGIAVLGTSFTSTLLSFRMGRERERRDAVHPHLIQIHLDLTRAQERMWQWINNA</sequence>
<reference evidence="2" key="1">
    <citation type="submission" date="2021-02" db="EMBL/GenBank/DDBJ databases">
        <authorList>
            <person name="Nowell W R."/>
        </authorList>
    </citation>
    <scope>NUCLEOTIDE SEQUENCE</scope>
</reference>
<dbReference type="OrthoDB" id="10372007at2759"/>
<proteinExistence type="predicted"/>
<feature type="transmembrane region" description="Helical" evidence="1">
    <location>
        <begin position="361"/>
        <end position="383"/>
    </location>
</feature>
<dbReference type="Proteomes" id="UP000663828">
    <property type="component" value="Unassembled WGS sequence"/>
</dbReference>
<keyword evidence="4" id="KW-1185">Reference proteome</keyword>
<keyword evidence="1" id="KW-0472">Membrane</keyword>
<keyword evidence="1" id="KW-0812">Transmembrane</keyword>
<dbReference type="EMBL" id="CAJNOJ010000912">
    <property type="protein sequence ID" value="CAF1533122.1"/>
    <property type="molecule type" value="Genomic_DNA"/>
</dbReference>
<evidence type="ECO:0000313" key="3">
    <source>
        <dbReference type="EMBL" id="CAF1635995.1"/>
    </source>
</evidence>
<keyword evidence="1" id="KW-1133">Transmembrane helix</keyword>
<dbReference type="AlphaFoldDB" id="A0A815VHW0"/>
<evidence type="ECO:0000313" key="4">
    <source>
        <dbReference type="Proteomes" id="UP000663828"/>
    </source>
</evidence>
<accession>A0A815VHW0</accession>
<feature type="transmembrane region" description="Helical" evidence="1">
    <location>
        <begin position="286"/>
        <end position="309"/>
    </location>
</feature>
<dbReference type="Proteomes" id="UP000663852">
    <property type="component" value="Unassembled WGS sequence"/>
</dbReference>
<comment type="caution">
    <text evidence="2">The sequence shown here is derived from an EMBL/GenBank/DDBJ whole genome shotgun (WGS) entry which is preliminary data.</text>
</comment>
<evidence type="ECO:0000313" key="2">
    <source>
        <dbReference type="EMBL" id="CAF1533122.1"/>
    </source>
</evidence>
<name>A0A815VHW0_ADIRI</name>